<dbReference type="AlphaFoldDB" id="A0A4Z2INE9"/>
<evidence type="ECO:0000313" key="3">
    <source>
        <dbReference type="Proteomes" id="UP000314294"/>
    </source>
</evidence>
<reference evidence="2 3" key="1">
    <citation type="submission" date="2019-03" db="EMBL/GenBank/DDBJ databases">
        <title>First draft genome of Liparis tanakae, snailfish: a comprehensive survey of snailfish specific genes.</title>
        <authorList>
            <person name="Kim W."/>
            <person name="Song I."/>
            <person name="Jeong J.-H."/>
            <person name="Kim D."/>
            <person name="Kim S."/>
            <person name="Ryu S."/>
            <person name="Song J.Y."/>
            <person name="Lee S.K."/>
        </authorList>
    </citation>
    <scope>NUCLEOTIDE SEQUENCE [LARGE SCALE GENOMIC DNA]</scope>
    <source>
        <tissue evidence="2">Muscle</tissue>
    </source>
</reference>
<organism evidence="2 3">
    <name type="scientific">Liparis tanakae</name>
    <name type="common">Tanaka's snailfish</name>
    <dbReference type="NCBI Taxonomy" id="230148"/>
    <lineage>
        <taxon>Eukaryota</taxon>
        <taxon>Metazoa</taxon>
        <taxon>Chordata</taxon>
        <taxon>Craniata</taxon>
        <taxon>Vertebrata</taxon>
        <taxon>Euteleostomi</taxon>
        <taxon>Actinopterygii</taxon>
        <taxon>Neopterygii</taxon>
        <taxon>Teleostei</taxon>
        <taxon>Neoteleostei</taxon>
        <taxon>Acanthomorphata</taxon>
        <taxon>Eupercaria</taxon>
        <taxon>Perciformes</taxon>
        <taxon>Cottioidei</taxon>
        <taxon>Cottales</taxon>
        <taxon>Liparidae</taxon>
        <taxon>Liparis</taxon>
    </lineage>
</organism>
<keyword evidence="3" id="KW-1185">Reference proteome</keyword>
<accession>A0A4Z2INE9</accession>
<protein>
    <submittedName>
        <fullName evidence="2">Uncharacterized protein</fullName>
    </submittedName>
</protein>
<comment type="caution">
    <text evidence="2">The sequence shown here is derived from an EMBL/GenBank/DDBJ whole genome shotgun (WGS) entry which is preliminary data.</text>
</comment>
<gene>
    <name evidence="2" type="ORF">EYF80_010162</name>
</gene>
<evidence type="ECO:0000313" key="2">
    <source>
        <dbReference type="EMBL" id="TNN79580.1"/>
    </source>
</evidence>
<dbReference type="EMBL" id="SRLO01000063">
    <property type="protein sequence ID" value="TNN79580.1"/>
    <property type="molecule type" value="Genomic_DNA"/>
</dbReference>
<evidence type="ECO:0000256" key="1">
    <source>
        <dbReference type="SAM" id="MobiDB-lite"/>
    </source>
</evidence>
<dbReference type="Proteomes" id="UP000314294">
    <property type="component" value="Unassembled WGS sequence"/>
</dbReference>
<name>A0A4Z2INE9_9TELE</name>
<feature type="region of interest" description="Disordered" evidence="1">
    <location>
        <begin position="100"/>
        <end position="134"/>
    </location>
</feature>
<sequence length="134" mass="14934">MAGREAGDEIISLETDSQQPSVAPPGLRWRPAEHEGGALQKYTPSYWTSSHFSNIVTHELPLASCNTEDQEHRLDFQGRLMPSWCLRQAAPLPACQSVRLSDPYPHQPATADRQRKRVSDGTSCSALNPWRHGT</sequence>
<feature type="region of interest" description="Disordered" evidence="1">
    <location>
        <begin position="1"/>
        <end position="35"/>
    </location>
</feature>
<proteinExistence type="predicted"/>